<dbReference type="PROSITE" id="PS50844">
    <property type="entry name" value="AFP_LIKE"/>
    <property type="match status" value="1"/>
</dbReference>
<dbReference type="EMBL" id="WUWG01000007">
    <property type="protein sequence ID" value="MXU66607.1"/>
    <property type="molecule type" value="Genomic_DNA"/>
</dbReference>
<dbReference type="RefSeq" id="WP_160856279.1">
    <property type="nucleotide sequence ID" value="NZ_WUWG01000007.1"/>
</dbReference>
<proteinExistence type="predicted"/>
<dbReference type="NCBIfam" id="TIGR03586">
    <property type="entry name" value="PseI"/>
    <property type="match status" value="1"/>
</dbReference>
<organism evidence="2 3">
    <name type="scientific">Oceanomicrobium pacificus</name>
    <dbReference type="NCBI Taxonomy" id="2692916"/>
    <lineage>
        <taxon>Bacteria</taxon>
        <taxon>Pseudomonadati</taxon>
        <taxon>Pseudomonadota</taxon>
        <taxon>Alphaproteobacteria</taxon>
        <taxon>Rhodobacterales</taxon>
        <taxon>Paracoccaceae</taxon>
        <taxon>Oceanomicrobium</taxon>
    </lineage>
</organism>
<dbReference type="InterPro" id="IPR020030">
    <property type="entry name" value="Pseudaminic_synth_PseI"/>
</dbReference>
<dbReference type="InterPro" id="IPR036732">
    <property type="entry name" value="AFP_Neu5c_C_sf"/>
</dbReference>
<feature type="domain" description="AFP-like" evidence="1">
    <location>
        <begin position="293"/>
        <end position="349"/>
    </location>
</feature>
<dbReference type="InterPro" id="IPR013132">
    <property type="entry name" value="PseI/NeuA/B-like_N"/>
</dbReference>
<dbReference type="InterPro" id="IPR013974">
    <property type="entry name" value="SAF"/>
</dbReference>
<name>A0A6B0TPR3_9RHOB</name>
<keyword evidence="2" id="KW-0808">Transferase</keyword>
<dbReference type="EC" id="2.5.1.97" evidence="2"/>
<evidence type="ECO:0000313" key="2">
    <source>
        <dbReference type="EMBL" id="MXU66607.1"/>
    </source>
</evidence>
<dbReference type="GO" id="GO:0047444">
    <property type="term" value="F:N-acylneuraminate-9-phosphate synthase activity"/>
    <property type="evidence" value="ECO:0007669"/>
    <property type="project" value="TreeGrafter"/>
</dbReference>
<gene>
    <name evidence="2" type="primary">pseI</name>
    <name evidence="2" type="ORF">GSH16_14255</name>
</gene>
<accession>A0A6B0TPR3</accession>
<dbReference type="SUPFAM" id="SSF51269">
    <property type="entry name" value="AFP III-like domain"/>
    <property type="match status" value="1"/>
</dbReference>
<dbReference type="InterPro" id="IPR051690">
    <property type="entry name" value="PseI-like"/>
</dbReference>
<dbReference type="PANTHER" id="PTHR42966">
    <property type="entry name" value="N-ACETYLNEURAMINATE SYNTHASE"/>
    <property type="match status" value="1"/>
</dbReference>
<evidence type="ECO:0000259" key="1">
    <source>
        <dbReference type="PROSITE" id="PS50844"/>
    </source>
</evidence>
<dbReference type="SUPFAM" id="SSF51569">
    <property type="entry name" value="Aldolase"/>
    <property type="match status" value="1"/>
</dbReference>
<dbReference type="SMART" id="SM00858">
    <property type="entry name" value="SAF"/>
    <property type="match status" value="1"/>
</dbReference>
<dbReference type="AlphaFoldDB" id="A0A6B0TPR3"/>
<dbReference type="PANTHER" id="PTHR42966:SF2">
    <property type="entry name" value="PSEUDAMINIC ACID SYNTHASE"/>
    <property type="match status" value="1"/>
</dbReference>
<protein>
    <submittedName>
        <fullName evidence="2">Pseudaminic acid synthase</fullName>
        <ecNumber evidence="2">2.5.1.97</ecNumber>
    </submittedName>
</protein>
<comment type="caution">
    <text evidence="2">The sequence shown here is derived from an EMBL/GenBank/DDBJ whole genome shotgun (WGS) entry which is preliminary data.</text>
</comment>
<keyword evidence="3" id="KW-1185">Reference proteome</keyword>
<dbReference type="CDD" id="cd11615">
    <property type="entry name" value="SAF_NeuB_like"/>
    <property type="match status" value="1"/>
</dbReference>
<dbReference type="GO" id="GO:0016051">
    <property type="term" value="P:carbohydrate biosynthetic process"/>
    <property type="evidence" value="ECO:0007669"/>
    <property type="project" value="InterPro"/>
</dbReference>
<dbReference type="Pfam" id="PF08666">
    <property type="entry name" value="SAF"/>
    <property type="match status" value="1"/>
</dbReference>
<dbReference type="Gene3D" id="3.20.20.70">
    <property type="entry name" value="Aldolase class I"/>
    <property type="match status" value="1"/>
</dbReference>
<dbReference type="InterPro" id="IPR006190">
    <property type="entry name" value="SAF_AFP_Neu5Ac"/>
</dbReference>
<reference evidence="2 3" key="1">
    <citation type="submission" date="2019-12" db="EMBL/GenBank/DDBJ databases">
        <title>Strain KN286 was isolated from seawater, which was collected from Caroline Seamount in the tropical western Pacific.</title>
        <authorList>
            <person name="Wang Q."/>
        </authorList>
    </citation>
    <scope>NUCLEOTIDE SEQUENCE [LARGE SCALE GENOMIC DNA]</scope>
    <source>
        <strain evidence="2 3">KN286</strain>
    </source>
</reference>
<evidence type="ECO:0000313" key="3">
    <source>
        <dbReference type="Proteomes" id="UP000436016"/>
    </source>
</evidence>
<dbReference type="Pfam" id="PF03102">
    <property type="entry name" value="NeuB"/>
    <property type="match status" value="1"/>
</dbReference>
<dbReference type="Proteomes" id="UP000436016">
    <property type="component" value="Unassembled WGS sequence"/>
</dbReference>
<dbReference type="Gene3D" id="3.90.1210.10">
    <property type="entry name" value="Antifreeze-like/N-acetylneuraminic acid synthase C-terminal domain"/>
    <property type="match status" value="1"/>
</dbReference>
<dbReference type="InterPro" id="IPR057736">
    <property type="entry name" value="SAF_PseI/NeuA/NeuB"/>
</dbReference>
<sequence length="349" mass="37984">MTATIEIAGRKIGPDHPPYVICELSANHNGDLDRALEMIDHAADTGCDAIKIQTYTADTLTIDVDRPEFRIEGGLWDGRTLHDLYSEAQTPFEWHGAMFERAAKRGVTLFSTPFDPTAVDLLSGLDAPAYKVASFELLDLPLIARIAREGKPMIMSTGIANLGEIEAAVRTARENGCEELVLLHCISSYPAPAEDSNLRTIPHLAEAFSVVAGLSDHTLGTATSVASVALGARVIEKHFTLDRNDGGPDSSFSLEPQEFRDLVRSCNDAFLSLGQVGYALKPSEQGVAKFRRSLYVVADVDAGETLTESHVRSIRPGYGLPPKALPDVLGRRARRDLKRGDALDWTMIE</sequence>
<dbReference type="InterPro" id="IPR013785">
    <property type="entry name" value="Aldolase_TIM"/>
</dbReference>